<feature type="signal peptide" evidence="4">
    <location>
        <begin position="1"/>
        <end position="20"/>
    </location>
</feature>
<comment type="similarity">
    <text evidence="1">Belongs to the outer membrane porin (Opr) (TC 1.B.25) family.</text>
</comment>
<protein>
    <submittedName>
        <fullName evidence="5">Putative outer membrane porin</fullName>
    </submittedName>
</protein>
<proteinExistence type="inferred from homology"/>
<dbReference type="EMBL" id="AFRZ01000001">
    <property type="protein sequence ID" value="EHP31266.1"/>
    <property type="molecule type" value="Genomic_DNA"/>
</dbReference>
<accession>H1FTF7</accession>
<evidence type="ECO:0000256" key="1">
    <source>
        <dbReference type="ARBA" id="ARBA00009075"/>
    </source>
</evidence>
<comment type="caution">
    <text evidence="5">The sequence shown here is derived from an EMBL/GenBank/DDBJ whole genome shotgun (WGS) entry which is preliminary data.</text>
</comment>
<sequence length="397" mass="44520">MPKYKLSCLLFIFVTLTLEADSKLEEAFSNGNVDAEIKLFFYDINKETGLDAYATALGGYLKYTTDTKNSFFASVRFHTSNPVGDNLNKGATALFNNDKNADALTTISESFLAYKTKSRVMKLGNFMLKTPMMNDDTTRIVPWSYQGFTYTGESIKDLKVQLYYINAIRSFTSDTYKQESASGEFGDSGISMLSAHYTGINGLKAQAFYYYAPELYSTFVAQTDYELSVDKNALFCVGAQYFNSGDGGKYAVTQNRNGGDDINLLALRTSVDTEDWMISINYSQNFGLSGIVKGYGGLAKVYTTSMIANGRGNYKPETWMLKSTYNLPLGSHQSELGFRLTNTQVNDPRGDGFNAYYFHFKHDFTKEASIYLRYENLAYTSTKSDAAYFRAIASYKF</sequence>
<dbReference type="InterPro" id="IPR023614">
    <property type="entry name" value="Porin_dom_sf"/>
</dbReference>
<evidence type="ECO:0000256" key="3">
    <source>
        <dbReference type="ARBA" id="ARBA00022729"/>
    </source>
</evidence>
<dbReference type="Pfam" id="PF03573">
    <property type="entry name" value="OprD"/>
    <property type="match status" value="1"/>
</dbReference>
<keyword evidence="6" id="KW-1185">Reference proteome</keyword>
<dbReference type="AlphaFoldDB" id="B6BJM1"/>
<dbReference type="GO" id="GO:0016020">
    <property type="term" value="C:membrane"/>
    <property type="evidence" value="ECO:0007669"/>
    <property type="project" value="InterPro"/>
</dbReference>
<dbReference type="Proteomes" id="UP000006431">
    <property type="component" value="Unassembled WGS sequence"/>
</dbReference>
<dbReference type="Gene3D" id="2.40.160.10">
    <property type="entry name" value="Porin"/>
    <property type="match status" value="1"/>
</dbReference>
<dbReference type="OrthoDB" id="5334187at2"/>
<dbReference type="RefSeq" id="WP_008337417.1">
    <property type="nucleotide sequence ID" value="NZ_AFRZ01000001.1"/>
</dbReference>
<accession>B6BJM1</accession>
<dbReference type="PANTHER" id="PTHR34596:SF2">
    <property type="entry name" value="CHITOPORIN"/>
    <property type="match status" value="1"/>
</dbReference>
<feature type="chain" id="PRO_5002843038" evidence="4">
    <location>
        <begin position="21"/>
        <end position="397"/>
    </location>
</feature>
<evidence type="ECO:0000256" key="2">
    <source>
        <dbReference type="ARBA" id="ARBA00022448"/>
    </source>
</evidence>
<dbReference type="GO" id="GO:0015288">
    <property type="term" value="F:porin activity"/>
    <property type="evidence" value="ECO:0007669"/>
    <property type="project" value="TreeGrafter"/>
</dbReference>
<keyword evidence="3 4" id="KW-0732">Signal</keyword>
<reference evidence="5 6" key="1">
    <citation type="journal article" date="2012" name="Proc. Natl. Acad. Sci. U.S.A.">
        <title>Genome and physiology of a model Epsilonproteobacterium responsible for sulfide detoxification in marine oxygen depletion zones.</title>
        <authorList>
            <person name="Grote J."/>
            <person name="Schott T."/>
            <person name="Bruckner C.G."/>
            <person name="Glockner F.O."/>
            <person name="Jost G."/>
            <person name="Teeling H."/>
            <person name="Labrenz M."/>
            <person name="Jurgens K."/>
        </authorList>
    </citation>
    <scope>NUCLEOTIDE SEQUENCE [LARGE SCALE GENOMIC DNA]</scope>
    <source>
        <strain evidence="5 6">GD1</strain>
    </source>
</reference>
<dbReference type="InterPro" id="IPR005318">
    <property type="entry name" value="OM_porin_bac"/>
</dbReference>
<evidence type="ECO:0000313" key="6">
    <source>
        <dbReference type="Proteomes" id="UP000006431"/>
    </source>
</evidence>
<dbReference type="eggNOG" id="COG4773">
    <property type="taxonomic scope" value="Bacteria"/>
</dbReference>
<dbReference type="HOGENOM" id="CLU_694301_0_0_7"/>
<evidence type="ECO:0000313" key="5">
    <source>
        <dbReference type="EMBL" id="EHP31266.1"/>
    </source>
</evidence>
<dbReference type="STRING" id="929558.SMGD1_2744"/>
<evidence type="ECO:0000256" key="4">
    <source>
        <dbReference type="SAM" id="SignalP"/>
    </source>
</evidence>
<name>B6BJM1_SULGG</name>
<gene>
    <name evidence="5" type="ORF">SMGD1_2744</name>
</gene>
<dbReference type="PANTHER" id="PTHR34596">
    <property type="entry name" value="CHITOPORIN"/>
    <property type="match status" value="1"/>
</dbReference>
<dbReference type="PATRIC" id="fig|929558.5.peg.2734"/>
<keyword evidence="2" id="KW-0813">Transport</keyword>
<organism evidence="5 6">
    <name type="scientific">Sulfurimonas gotlandica (strain DSM 19862 / JCM 16533 / GD1)</name>
    <dbReference type="NCBI Taxonomy" id="929558"/>
    <lineage>
        <taxon>Bacteria</taxon>
        <taxon>Pseudomonadati</taxon>
        <taxon>Campylobacterota</taxon>
        <taxon>Epsilonproteobacteria</taxon>
        <taxon>Campylobacterales</taxon>
        <taxon>Sulfurimonadaceae</taxon>
        <taxon>Sulfurimonas</taxon>
    </lineage>
</organism>